<sequence length="130" mass="14691">MNKTMSLRIKQLLLNGVIGVVWIASGIMQLIKVNRTVELILSVVFLISLCITFVPYFVKTESEDELSQHNMEKARSIVLEILVLGMTTCILISTISNNMLIDFKAVMLLLAGVAYLLKYILFIYYEKVGD</sequence>
<reference evidence="2 3" key="1">
    <citation type="submission" date="2017-10" db="EMBL/GenBank/DDBJ databases">
        <title>Effective Description of Clostridium neonatale sp. nov. linked to necrotizing enterocolitis in neonates and a clarification of species assignable to the genus Clostridium (Prazmowski 1880) emend. Lawson and Rainey 2016.</title>
        <authorList>
            <person name="Bernard K."/>
            <person name="Burdz T."/>
            <person name="Wiebe D."/>
            <person name="Balcewich B."/>
            <person name="Alfa M."/>
            <person name="Bernier A.-M."/>
        </authorList>
    </citation>
    <scope>NUCLEOTIDE SEQUENCE [LARGE SCALE GENOMIC DNA]</scope>
    <source>
        <strain evidence="2 3">LCDC99A005</strain>
    </source>
</reference>
<dbReference type="STRING" id="137838.GCA_001458595_00954"/>
<dbReference type="AlphaFoldDB" id="A0A2A7MCA7"/>
<keyword evidence="1" id="KW-1133">Transmembrane helix</keyword>
<comment type="caution">
    <text evidence="2">The sequence shown here is derived from an EMBL/GenBank/DDBJ whole genome shotgun (WGS) entry which is preliminary data.</text>
</comment>
<protein>
    <recommendedName>
        <fullName evidence="4">DUF2178 domain-containing protein</fullName>
    </recommendedName>
</protein>
<dbReference type="EMBL" id="PDCJ01000004">
    <property type="protein sequence ID" value="PEG29229.1"/>
    <property type="molecule type" value="Genomic_DNA"/>
</dbReference>
<gene>
    <name evidence="2" type="ORF">CQ394_17825</name>
</gene>
<evidence type="ECO:0000256" key="1">
    <source>
        <dbReference type="SAM" id="Phobius"/>
    </source>
</evidence>
<dbReference type="OrthoDB" id="1935734at2"/>
<feature type="transmembrane region" description="Helical" evidence="1">
    <location>
        <begin position="12"/>
        <end position="31"/>
    </location>
</feature>
<proteinExistence type="predicted"/>
<feature type="transmembrane region" description="Helical" evidence="1">
    <location>
        <begin position="37"/>
        <end position="58"/>
    </location>
</feature>
<feature type="transmembrane region" description="Helical" evidence="1">
    <location>
        <begin position="78"/>
        <end position="99"/>
    </location>
</feature>
<keyword evidence="3" id="KW-1185">Reference proteome</keyword>
<evidence type="ECO:0008006" key="4">
    <source>
        <dbReference type="Google" id="ProtNLM"/>
    </source>
</evidence>
<organism evidence="2 3">
    <name type="scientific">Clostridium neonatale</name>
    <dbReference type="NCBI Taxonomy" id="137838"/>
    <lineage>
        <taxon>Bacteria</taxon>
        <taxon>Bacillati</taxon>
        <taxon>Bacillota</taxon>
        <taxon>Clostridia</taxon>
        <taxon>Eubacteriales</taxon>
        <taxon>Clostridiaceae</taxon>
        <taxon>Clostridium</taxon>
    </lineage>
</organism>
<evidence type="ECO:0000313" key="2">
    <source>
        <dbReference type="EMBL" id="PEG29229.1"/>
    </source>
</evidence>
<dbReference type="RefSeq" id="WP_058293876.1">
    <property type="nucleotide sequence ID" value="NZ_LN890327.1"/>
</dbReference>
<dbReference type="Proteomes" id="UP000220840">
    <property type="component" value="Unassembled WGS sequence"/>
</dbReference>
<name>A0A2A7MCA7_9CLOT</name>
<evidence type="ECO:0000313" key="3">
    <source>
        <dbReference type="Proteomes" id="UP000220840"/>
    </source>
</evidence>
<keyword evidence="1" id="KW-0812">Transmembrane</keyword>
<feature type="transmembrane region" description="Helical" evidence="1">
    <location>
        <begin position="105"/>
        <end position="125"/>
    </location>
</feature>
<keyword evidence="1" id="KW-0472">Membrane</keyword>
<accession>A0A2A7MCA7</accession>